<keyword evidence="6 14" id="KW-0808">Transferase</keyword>
<keyword evidence="17" id="KW-1185">Reference proteome</keyword>
<accession>A0A8J4M496</accession>
<evidence type="ECO:0000256" key="13">
    <source>
        <dbReference type="ARBA" id="ARBA00033018"/>
    </source>
</evidence>
<comment type="subcellular location">
    <subcellularLocation>
        <location evidence="2">Membrane</location>
        <topology evidence="2">Multi-pass membrane protein</topology>
    </subcellularLocation>
</comment>
<dbReference type="Pfam" id="PF01066">
    <property type="entry name" value="CDP-OH_P_transf"/>
    <property type="match status" value="1"/>
</dbReference>
<protein>
    <recommendedName>
        <fullName evidence="13">Phosphatidylglycerophosphate synthase</fullName>
    </recommendedName>
</protein>
<feature type="transmembrane region" description="Helical" evidence="15">
    <location>
        <begin position="69"/>
        <end position="93"/>
    </location>
</feature>
<evidence type="ECO:0000313" key="17">
    <source>
        <dbReference type="Proteomes" id="UP000677918"/>
    </source>
</evidence>
<comment type="caution">
    <text evidence="16">The sequence shown here is derived from an EMBL/GenBank/DDBJ whole genome shotgun (WGS) entry which is preliminary data.</text>
</comment>
<dbReference type="InterPro" id="IPR000462">
    <property type="entry name" value="CDP-OH_P_trans"/>
</dbReference>
<dbReference type="InterPro" id="IPR048254">
    <property type="entry name" value="CDP_ALCOHOL_P_TRANSF_CS"/>
</dbReference>
<keyword evidence="10 15" id="KW-0472">Membrane</keyword>
<evidence type="ECO:0000256" key="8">
    <source>
        <dbReference type="ARBA" id="ARBA00022989"/>
    </source>
</evidence>
<dbReference type="Proteomes" id="UP000677918">
    <property type="component" value="Unassembled WGS sequence"/>
</dbReference>
<dbReference type="PIRSF" id="PIRSF000847">
    <property type="entry name" value="Phos_ph_gly_syn"/>
    <property type="match status" value="1"/>
</dbReference>
<comment type="function">
    <text evidence="1">This protein catalyzes the committed step to the synthesis of the acidic phospholipids.</text>
</comment>
<keyword evidence="5" id="KW-0444">Lipid biosynthesis</keyword>
<dbReference type="PANTHER" id="PTHR14269:SF11">
    <property type="entry name" value="CDP-DIACYLGLYCEROL--GLYCEROL-3-PHOSPHATE 3-PHOSPHATIDYLTRANSFERASE"/>
    <property type="match status" value="1"/>
</dbReference>
<evidence type="ECO:0000256" key="12">
    <source>
        <dbReference type="ARBA" id="ARBA00023264"/>
    </source>
</evidence>
<evidence type="ECO:0000256" key="9">
    <source>
        <dbReference type="ARBA" id="ARBA00023098"/>
    </source>
</evidence>
<evidence type="ECO:0000256" key="1">
    <source>
        <dbReference type="ARBA" id="ARBA00003973"/>
    </source>
</evidence>
<evidence type="ECO:0000256" key="11">
    <source>
        <dbReference type="ARBA" id="ARBA00023209"/>
    </source>
</evidence>
<dbReference type="InterPro" id="IPR004570">
    <property type="entry name" value="Phosphatidylglycerol_P_synth"/>
</dbReference>
<comment type="similarity">
    <text evidence="4 14">Belongs to the CDP-alcohol phosphatidyltransferase class-I family.</text>
</comment>
<keyword evidence="8 15" id="KW-1133">Transmembrane helix</keyword>
<dbReference type="EMBL" id="BOVK01000061">
    <property type="protein sequence ID" value="GIQ70880.1"/>
    <property type="molecule type" value="Genomic_DNA"/>
</dbReference>
<gene>
    <name evidence="16" type="primary">pgsA_2</name>
    <name evidence="16" type="ORF">XYCOK13_37040</name>
</gene>
<dbReference type="PANTHER" id="PTHR14269">
    <property type="entry name" value="CDP-DIACYLGLYCEROL--GLYCEROL-3-PHOSPHATE 3-PHOSPHATIDYLTRANSFERASE-RELATED"/>
    <property type="match status" value="1"/>
</dbReference>
<evidence type="ECO:0000256" key="5">
    <source>
        <dbReference type="ARBA" id="ARBA00022516"/>
    </source>
</evidence>
<comment type="pathway">
    <text evidence="3">Lipid metabolism.</text>
</comment>
<feature type="transmembrane region" description="Helical" evidence="15">
    <location>
        <begin position="141"/>
        <end position="160"/>
    </location>
</feature>
<dbReference type="Gene3D" id="1.20.120.1760">
    <property type="match status" value="1"/>
</dbReference>
<dbReference type="InterPro" id="IPR043130">
    <property type="entry name" value="CDP-OH_PTrfase_TM_dom"/>
</dbReference>
<dbReference type="PROSITE" id="PS00379">
    <property type="entry name" value="CDP_ALCOHOL_P_TRANSF"/>
    <property type="match status" value="1"/>
</dbReference>
<evidence type="ECO:0000256" key="10">
    <source>
        <dbReference type="ARBA" id="ARBA00023136"/>
    </source>
</evidence>
<evidence type="ECO:0000256" key="15">
    <source>
        <dbReference type="SAM" id="Phobius"/>
    </source>
</evidence>
<dbReference type="GO" id="GO:0006655">
    <property type="term" value="P:phosphatidylglycerol biosynthetic process"/>
    <property type="evidence" value="ECO:0007669"/>
    <property type="project" value="UniProtKB-UniPathway"/>
</dbReference>
<name>A0A8J4M496_9BACL</name>
<evidence type="ECO:0000256" key="6">
    <source>
        <dbReference type="ARBA" id="ARBA00022679"/>
    </source>
</evidence>
<dbReference type="GO" id="GO:0008444">
    <property type="term" value="F:CDP-diacylglycerol-glycerol-3-phosphate 3-phosphatidyltransferase activity"/>
    <property type="evidence" value="ECO:0007669"/>
    <property type="project" value="InterPro"/>
</dbReference>
<dbReference type="RefSeq" id="WP_244865254.1">
    <property type="nucleotide sequence ID" value="NZ_BOVK01000061.1"/>
</dbReference>
<dbReference type="UniPathway" id="UPA00084">
    <property type="reaction ID" value="UER00503"/>
</dbReference>
<evidence type="ECO:0000256" key="4">
    <source>
        <dbReference type="ARBA" id="ARBA00010441"/>
    </source>
</evidence>
<keyword evidence="11" id="KW-0594">Phospholipid biosynthesis</keyword>
<dbReference type="GO" id="GO:0016020">
    <property type="term" value="C:membrane"/>
    <property type="evidence" value="ECO:0007669"/>
    <property type="project" value="UniProtKB-SubCell"/>
</dbReference>
<sequence>MNLPNMLTICRFLLVPVYVAVFAAGQHVGAFAVLVIAGATDVLDGYIARSRGLVTQVGSMLDPLADKTMMLAVIITLLAAGMIPWQLALILFLRDAAMIVGSAVFHFRGKKTVPANWMGKLTTALYYVVLMFVFFDLPYAIPLLWLVLLLSFGTSIVYIWKFRMLNHMTRHRAS</sequence>
<keyword evidence="9" id="KW-0443">Lipid metabolism</keyword>
<organism evidence="16 17">
    <name type="scientific">Xylanibacillus composti</name>
    <dbReference type="NCBI Taxonomy" id="1572762"/>
    <lineage>
        <taxon>Bacteria</taxon>
        <taxon>Bacillati</taxon>
        <taxon>Bacillota</taxon>
        <taxon>Bacilli</taxon>
        <taxon>Bacillales</taxon>
        <taxon>Paenibacillaceae</taxon>
        <taxon>Xylanibacillus</taxon>
    </lineage>
</organism>
<proteinExistence type="inferred from homology"/>
<reference evidence="16" key="1">
    <citation type="submission" date="2021-04" db="EMBL/GenBank/DDBJ databases">
        <title>Draft genome sequence of Xylanibacillus composti strain K13.</title>
        <authorList>
            <person name="Uke A."/>
            <person name="Chhe C."/>
            <person name="Baramee S."/>
            <person name="Kosugi A."/>
        </authorList>
    </citation>
    <scope>NUCLEOTIDE SEQUENCE</scope>
    <source>
        <strain evidence="16">K13</strain>
    </source>
</reference>
<feature type="transmembrane region" description="Helical" evidence="15">
    <location>
        <begin position="12"/>
        <end position="37"/>
    </location>
</feature>
<evidence type="ECO:0000313" key="16">
    <source>
        <dbReference type="EMBL" id="GIQ70880.1"/>
    </source>
</evidence>
<dbReference type="AlphaFoldDB" id="A0A8J4M496"/>
<keyword evidence="7 15" id="KW-0812">Transmembrane</keyword>
<evidence type="ECO:0000256" key="3">
    <source>
        <dbReference type="ARBA" id="ARBA00005189"/>
    </source>
</evidence>
<dbReference type="InterPro" id="IPR050324">
    <property type="entry name" value="CDP-alcohol_PTase-I"/>
</dbReference>
<evidence type="ECO:0000256" key="2">
    <source>
        <dbReference type="ARBA" id="ARBA00004141"/>
    </source>
</evidence>
<evidence type="ECO:0000256" key="14">
    <source>
        <dbReference type="RuleBase" id="RU003750"/>
    </source>
</evidence>
<keyword evidence="12" id="KW-1208">Phospholipid metabolism</keyword>
<feature type="transmembrane region" description="Helical" evidence="15">
    <location>
        <begin position="114"/>
        <end position="135"/>
    </location>
</feature>
<evidence type="ECO:0000256" key="7">
    <source>
        <dbReference type="ARBA" id="ARBA00022692"/>
    </source>
</evidence>